<evidence type="ECO:0000313" key="2">
    <source>
        <dbReference type="Proteomes" id="UP000634136"/>
    </source>
</evidence>
<gene>
    <name evidence="1" type="ORF">G2W53_043343</name>
</gene>
<name>A0A834W065_9FABA</name>
<evidence type="ECO:0000313" key="1">
    <source>
        <dbReference type="EMBL" id="KAF7804232.1"/>
    </source>
</evidence>
<dbReference type="EMBL" id="JAAIUW010000013">
    <property type="protein sequence ID" value="KAF7804232.1"/>
    <property type="molecule type" value="Genomic_DNA"/>
</dbReference>
<dbReference type="OrthoDB" id="695142at2759"/>
<accession>A0A834W065</accession>
<proteinExistence type="predicted"/>
<organism evidence="1 2">
    <name type="scientific">Senna tora</name>
    <dbReference type="NCBI Taxonomy" id="362788"/>
    <lineage>
        <taxon>Eukaryota</taxon>
        <taxon>Viridiplantae</taxon>
        <taxon>Streptophyta</taxon>
        <taxon>Embryophyta</taxon>
        <taxon>Tracheophyta</taxon>
        <taxon>Spermatophyta</taxon>
        <taxon>Magnoliopsida</taxon>
        <taxon>eudicotyledons</taxon>
        <taxon>Gunneridae</taxon>
        <taxon>Pentapetalae</taxon>
        <taxon>rosids</taxon>
        <taxon>fabids</taxon>
        <taxon>Fabales</taxon>
        <taxon>Fabaceae</taxon>
        <taxon>Caesalpinioideae</taxon>
        <taxon>Cassia clade</taxon>
        <taxon>Senna</taxon>
    </lineage>
</organism>
<dbReference type="AlphaFoldDB" id="A0A834W065"/>
<sequence>MGYPMAMGYPPMGYPGGSYPASYYSSSSRQENNYSAQGSFFRGTDVPEFKLKWLSIVNMNTNNTGAFSGDWDSRISVINPNKINMYFNNFHVQIYYKEAPMGSSLGSGFELGERESRELNLKASSTPTNPIYMDKWRMEEMEKERGSGSVTFSLHVGTITTYRTGYMSSRTWQMEARCQDVKLLFKNGANSGAYDNGDKPIDCRLF</sequence>
<dbReference type="Gene3D" id="2.60.40.1820">
    <property type="match status" value="1"/>
</dbReference>
<comment type="caution">
    <text evidence="1">The sequence shown here is derived from an EMBL/GenBank/DDBJ whole genome shotgun (WGS) entry which is preliminary data.</text>
</comment>
<reference evidence="1" key="1">
    <citation type="submission" date="2020-09" db="EMBL/GenBank/DDBJ databases">
        <title>Genome-Enabled Discovery of Anthraquinone Biosynthesis in Senna tora.</title>
        <authorList>
            <person name="Kang S.-H."/>
            <person name="Pandey R.P."/>
            <person name="Lee C.-M."/>
            <person name="Sim J.-S."/>
            <person name="Jeong J.-T."/>
            <person name="Choi B.-S."/>
            <person name="Jung M."/>
            <person name="Ginzburg D."/>
            <person name="Zhao K."/>
            <person name="Won S.Y."/>
            <person name="Oh T.-J."/>
            <person name="Yu Y."/>
            <person name="Kim N.-H."/>
            <person name="Lee O.R."/>
            <person name="Lee T.-H."/>
            <person name="Bashyal P."/>
            <person name="Kim T.-S."/>
            <person name="Lee W.-H."/>
            <person name="Kawkins C."/>
            <person name="Kim C.-K."/>
            <person name="Kim J.S."/>
            <person name="Ahn B.O."/>
            <person name="Rhee S.Y."/>
            <person name="Sohng J.K."/>
        </authorList>
    </citation>
    <scope>NUCLEOTIDE SEQUENCE</scope>
    <source>
        <tissue evidence="1">Leaf</tissue>
    </source>
</reference>
<protein>
    <submittedName>
        <fullName evidence="1">NDR1/HIN1-like protein 6</fullName>
    </submittedName>
</protein>
<keyword evidence="2" id="KW-1185">Reference proteome</keyword>
<dbReference type="Proteomes" id="UP000634136">
    <property type="component" value="Unassembled WGS sequence"/>
</dbReference>